<dbReference type="AlphaFoldDB" id="A0A023G684"/>
<keyword evidence="1" id="KW-0812">Transmembrane</keyword>
<protein>
    <submittedName>
        <fullName evidence="2">Putative secreted protein</fullName>
    </submittedName>
</protein>
<name>A0A023G684_AMBTT</name>
<dbReference type="EMBL" id="GBBM01007045">
    <property type="protein sequence ID" value="JAC28373.1"/>
    <property type="molecule type" value="mRNA"/>
</dbReference>
<keyword evidence="1" id="KW-1133">Transmembrane helix</keyword>
<evidence type="ECO:0000256" key="1">
    <source>
        <dbReference type="SAM" id="Phobius"/>
    </source>
</evidence>
<sequence length="168" mass="18355">MTSYISLSILSMIAIIVVLPVGCNRQQKRGAQVDESLACGKSSKQIGKDIYYGTCQCKGTNHPEDTKCLKKDKEPDNEDKWRVGSCSKGVCKLKPLTKECQMVPPLPSGSPPPFGCAFFCDSANGKYGFFSEGTRCKHKKSRTEYVNGTCQRSGDKMVCSDVPLPPVC</sequence>
<evidence type="ECO:0000313" key="2">
    <source>
        <dbReference type="EMBL" id="JAC28373.1"/>
    </source>
</evidence>
<proteinExistence type="evidence at transcript level"/>
<organism evidence="2">
    <name type="scientific">Amblyomma triste</name>
    <name type="common">Neotropical tick</name>
    <dbReference type="NCBI Taxonomy" id="251400"/>
    <lineage>
        <taxon>Eukaryota</taxon>
        <taxon>Metazoa</taxon>
        <taxon>Ecdysozoa</taxon>
        <taxon>Arthropoda</taxon>
        <taxon>Chelicerata</taxon>
        <taxon>Arachnida</taxon>
        <taxon>Acari</taxon>
        <taxon>Parasitiformes</taxon>
        <taxon>Ixodida</taxon>
        <taxon>Ixodoidea</taxon>
        <taxon>Ixodidae</taxon>
        <taxon>Amblyomminae</taxon>
        <taxon>Amblyomma</taxon>
    </lineage>
</organism>
<feature type="transmembrane region" description="Helical" evidence="1">
    <location>
        <begin position="6"/>
        <end position="23"/>
    </location>
</feature>
<keyword evidence="1" id="KW-0472">Membrane</keyword>
<accession>A0A023G684</accession>
<reference evidence="2" key="1">
    <citation type="submission" date="2014-03" db="EMBL/GenBank/DDBJ databases">
        <title>The sialotranscriptome of Amblyomma triste, Amblyomma parvum and Amblyomma cajennense ticks, uncovered by 454-based RNA-seq.</title>
        <authorList>
            <person name="Garcia G.R."/>
            <person name="Gardinassi L.G."/>
            <person name="Ribeiro J.M."/>
            <person name="Anatriello E."/>
            <person name="Ferreira B.R."/>
            <person name="Moreira H.N."/>
            <person name="Mafra C."/>
            <person name="Olegario M.M."/>
            <person name="Szabo P.J."/>
            <person name="Miranda-Santos I.K."/>
            <person name="Maruyama S.R."/>
        </authorList>
    </citation>
    <scope>NUCLEOTIDE SEQUENCE</scope>
    <source>
        <strain evidence="2">Mato Grasso do Sul</strain>
        <tissue evidence="2">Salivary glands</tissue>
    </source>
</reference>